<name>A0A8H4KN97_9HYPO</name>
<dbReference type="Proteomes" id="UP000554235">
    <property type="component" value="Unassembled WGS sequence"/>
</dbReference>
<feature type="non-terminal residue" evidence="2">
    <location>
        <position position="1"/>
    </location>
</feature>
<feature type="region of interest" description="Disordered" evidence="1">
    <location>
        <begin position="1"/>
        <end position="83"/>
    </location>
</feature>
<sequence length="311" mass="33695">MDPMSVANLARESVESLSSFAEAHDNPTGANAGATARVSDTDKNARSENAPDFNPLPVANTSSSVEHTAADPRGTGNNTQDPYADYYTELAKFKGKMSSRTDAIEKNNQILLQVKSAPARAPLPAQDIKRPRNAPTHQIAMRSVREYYNDGIAKLSQPPVTVVSTQHGVAGQETSSSAANANPSRPLAPSETQNSFTLTLEDMSKNMTLQLQKITRANNFMGLINVSDPSGHLNVPWETLRAKYQKRRRTNADVTAVSYVGAALYPRFNKLLDSGKQLTKYDGKIAGIKSVYWYLGAVGSATALHHEDAAF</sequence>
<feature type="region of interest" description="Disordered" evidence="1">
    <location>
        <begin position="167"/>
        <end position="192"/>
    </location>
</feature>
<evidence type="ECO:0000256" key="1">
    <source>
        <dbReference type="SAM" id="MobiDB-lite"/>
    </source>
</evidence>
<dbReference type="AlphaFoldDB" id="A0A8H4KN97"/>
<proteinExistence type="predicted"/>
<accession>A0A8H4KN97</accession>
<organism evidence="2 3">
    <name type="scientific">Fusarium albosuccineum</name>
    <dbReference type="NCBI Taxonomy" id="1237068"/>
    <lineage>
        <taxon>Eukaryota</taxon>
        <taxon>Fungi</taxon>
        <taxon>Dikarya</taxon>
        <taxon>Ascomycota</taxon>
        <taxon>Pezizomycotina</taxon>
        <taxon>Sordariomycetes</taxon>
        <taxon>Hypocreomycetidae</taxon>
        <taxon>Hypocreales</taxon>
        <taxon>Nectriaceae</taxon>
        <taxon>Fusarium</taxon>
        <taxon>Fusarium decemcellulare species complex</taxon>
    </lineage>
</organism>
<protein>
    <submittedName>
        <fullName evidence="2">Uncharacterized protein</fullName>
    </submittedName>
</protein>
<feature type="compositionally biased region" description="Low complexity" evidence="1">
    <location>
        <begin position="175"/>
        <end position="190"/>
    </location>
</feature>
<comment type="caution">
    <text evidence="2">The sequence shown here is derived from an EMBL/GenBank/DDBJ whole genome shotgun (WGS) entry which is preliminary data.</text>
</comment>
<reference evidence="2 3" key="1">
    <citation type="submission" date="2020-01" db="EMBL/GenBank/DDBJ databases">
        <title>Identification and distribution of gene clusters putatively required for synthesis of sphingolipid metabolism inhibitors in phylogenetically diverse species of the filamentous fungus Fusarium.</title>
        <authorList>
            <person name="Kim H.-S."/>
            <person name="Busman M."/>
            <person name="Brown D.W."/>
            <person name="Divon H."/>
            <person name="Uhlig S."/>
            <person name="Proctor R.H."/>
        </authorList>
    </citation>
    <scope>NUCLEOTIDE SEQUENCE [LARGE SCALE GENOMIC DNA]</scope>
    <source>
        <strain evidence="2 3">NRRL 20459</strain>
    </source>
</reference>
<gene>
    <name evidence="2" type="ORF">FALBO_15998</name>
</gene>
<dbReference type="OrthoDB" id="5153694at2759"/>
<evidence type="ECO:0000313" key="3">
    <source>
        <dbReference type="Proteomes" id="UP000554235"/>
    </source>
</evidence>
<evidence type="ECO:0000313" key="2">
    <source>
        <dbReference type="EMBL" id="KAF4453372.1"/>
    </source>
</evidence>
<keyword evidence="3" id="KW-1185">Reference proteome</keyword>
<dbReference type="EMBL" id="JAADYS010002892">
    <property type="protein sequence ID" value="KAF4453372.1"/>
    <property type="molecule type" value="Genomic_DNA"/>
</dbReference>